<feature type="active site" evidence="1">
    <location>
        <position position="36"/>
    </location>
</feature>
<keyword evidence="1 5" id="KW-0378">Hydrolase</keyword>
<dbReference type="EC" id="3.6.1.7" evidence="1"/>
<dbReference type="EMBL" id="MT630753">
    <property type="protein sequence ID" value="QNO42629.1"/>
    <property type="molecule type" value="Genomic_DNA"/>
</dbReference>
<dbReference type="Gene3D" id="1.20.1270.70">
    <property type="entry name" value="Designed single chain three-helix bundle"/>
    <property type="match status" value="1"/>
</dbReference>
<evidence type="ECO:0000313" key="4">
    <source>
        <dbReference type="EMBL" id="QNO41970.1"/>
    </source>
</evidence>
<dbReference type="AlphaFoldDB" id="A0A7G9Y3P5"/>
<dbReference type="PANTHER" id="PTHR47268">
    <property type="entry name" value="ACYLPHOSPHATASE"/>
    <property type="match status" value="1"/>
</dbReference>
<protein>
    <recommendedName>
        <fullName evidence="1">acylphosphatase</fullName>
        <ecNumber evidence="1">3.6.1.7</ecNumber>
    </recommendedName>
</protein>
<evidence type="ECO:0000313" key="6">
    <source>
        <dbReference type="EMBL" id="QNO43492.1"/>
    </source>
</evidence>
<dbReference type="InterPro" id="IPR036046">
    <property type="entry name" value="Acylphosphatase-like_dom_sf"/>
</dbReference>
<accession>A0A7G9Y3P5</accession>
<dbReference type="InterPro" id="IPR020456">
    <property type="entry name" value="Acylphosphatase"/>
</dbReference>
<organism evidence="5">
    <name type="scientific">Candidatus Methanogaster sp. ANME-2c ERB4</name>
    <dbReference type="NCBI Taxonomy" id="2759911"/>
    <lineage>
        <taxon>Archaea</taxon>
        <taxon>Methanobacteriati</taxon>
        <taxon>Methanobacteriota</taxon>
        <taxon>Stenosarchaea group</taxon>
        <taxon>Methanomicrobia</taxon>
        <taxon>Methanosarcinales</taxon>
        <taxon>ANME-2 cluster</taxon>
        <taxon>Candidatus Methanogasteraceae</taxon>
        <taxon>Candidatus Methanogaster</taxon>
    </lineage>
</organism>
<reference evidence="5" key="1">
    <citation type="submission" date="2020-06" db="EMBL/GenBank/DDBJ databases">
        <title>Unique genomic features of the anaerobic methanotrophic archaea.</title>
        <authorList>
            <person name="Chadwick G.L."/>
            <person name="Skennerton C.T."/>
            <person name="Laso-Perez R."/>
            <person name="Leu A.O."/>
            <person name="Speth D.R."/>
            <person name="Yu H."/>
            <person name="Morgan-Lang C."/>
            <person name="Hatzenpichler R."/>
            <person name="Goudeau D."/>
            <person name="Malmstrom R."/>
            <person name="Brazelton W.J."/>
            <person name="Woyke T."/>
            <person name="Hallam S.J."/>
            <person name="Tyson G.W."/>
            <person name="Wegener G."/>
            <person name="Boetius A."/>
            <person name="Orphan V."/>
        </authorList>
    </citation>
    <scope>NUCLEOTIDE SEQUENCE</scope>
</reference>
<comment type="catalytic activity">
    <reaction evidence="1">
        <text>an acyl phosphate + H2O = a carboxylate + phosphate + H(+)</text>
        <dbReference type="Rhea" id="RHEA:14965"/>
        <dbReference type="ChEBI" id="CHEBI:15377"/>
        <dbReference type="ChEBI" id="CHEBI:15378"/>
        <dbReference type="ChEBI" id="CHEBI:29067"/>
        <dbReference type="ChEBI" id="CHEBI:43474"/>
        <dbReference type="ChEBI" id="CHEBI:59918"/>
        <dbReference type="EC" id="3.6.1.7"/>
    </reaction>
</comment>
<dbReference type="EMBL" id="MT630692">
    <property type="protein sequence ID" value="QNO41970.1"/>
    <property type="molecule type" value="Genomic_DNA"/>
</dbReference>
<feature type="domain" description="Acylphosphatase-like" evidence="3">
    <location>
        <begin position="3"/>
        <end position="90"/>
    </location>
</feature>
<evidence type="ECO:0000313" key="5">
    <source>
        <dbReference type="EMBL" id="QNO42629.1"/>
    </source>
</evidence>
<gene>
    <name evidence="5" type="primary">yccX_2</name>
    <name evidence="4" type="synonym">yccX</name>
    <name evidence="4" type="ORF">DMCHJJFE_00011</name>
    <name evidence="6" type="ORF">IPDEHMDE_00001</name>
    <name evidence="5" type="ORF">KPMFPNGI_00031</name>
</gene>
<name>A0A7G9Y3P5_9EURY</name>
<dbReference type="PANTHER" id="PTHR47268:SF4">
    <property type="entry name" value="ACYLPHOSPHATASE"/>
    <property type="match status" value="1"/>
</dbReference>
<dbReference type="PROSITE" id="PS00151">
    <property type="entry name" value="ACYLPHOSPHATASE_2"/>
    <property type="match status" value="1"/>
</dbReference>
<dbReference type="Gene3D" id="3.30.70.100">
    <property type="match status" value="1"/>
</dbReference>
<dbReference type="InterPro" id="IPR017968">
    <property type="entry name" value="Acylphosphatase_CS"/>
</dbReference>
<evidence type="ECO:0000259" key="3">
    <source>
        <dbReference type="PROSITE" id="PS51160"/>
    </source>
</evidence>
<proteinExistence type="inferred from homology"/>
<dbReference type="GO" id="GO:0003998">
    <property type="term" value="F:acylphosphatase activity"/>
    <property type="evidence" value="ECO:0007669"/>
    <property type="project" value="UniProtKB-EC"/>
</dbReference>
<dbReference type="EMBL" id="MT630835">
    <property type="protein sequence ID" value="QNO43492.1"/>
    <property type="molecule type" value="Genomic_DNA"/>
</dbReference>
<dbReference type="PROSITE" id="PS51160">
    <property type="entry name" value="ACYLPHOSPHATASE_3"/>
    <property type="match status" value="1"/>
</dbReference>
<feature type="active site" evidence="1">
    <location>
        <position position="18"/>
    </location>
</feature>
<comment type="similarity">
    <text evidence="2">Belongs to the acylphosphatase family.</text>
</comment>
<dbReference type="SUPFAM" id="SSF54975">
    <property type="entry name" value="Acylphosphatase/BLUF domain-like"/>
    <property type="match status" value="1"/>
</dbReference>
<evidence type="ECO:0000256" key="2">
    <source>
        <dbReference type="RuleBase" id="RU004168"/>
    </source>
</evidence>
<sequence>MKKAILYVSGNVQASGYRAKIESIALFLGIKGYVQNLPDGRVKIIAQGEEANLEKLIRDINISNSLINVTNIEQEYTNPSEDYEDFHKVVDKGETDERLDIAIGLFKELITVNKDGFDNLRKELGDKIERVGVKVDAVGEKVDAVGEKVDAVGEKVDAVGEKVDAVGEKIDQSKIEITSEIHSLRDDFNTHLEKRILHIEYELAEIKDKVMVMESSSSYNFTDKQKT</sequence>
<evidence type="ECO:0000256" key="1">
    <source>
        <dbReference type="PROSITE-ProRule" id="PRU00520"/>
    </source>
</evidence>
<dbReference type="InterPro" id="IPR001792">
    <property type="entry name" value="Acylphosphatase-like_dom"/>
</dbReference>
<dbReference type="Pfam" id="PF00708">
    <property type="entry name" value="Acylphosphatase"/>
    <property type="match status" value="1"/>
</dbReference>